<gene>
    <name evidence="3" type="ORF">KQ486_07760</name>
</gene>
<evidence type="ECO:0000259" key="2">
    <source>
        <dbReference type="Pfam" id="PF12146"/>
    </source>
</evidence>
<evidence type="ECO:0000256" key="1">
    <source>
        <dbReference type="SAM" id="SignalP"/>
    </source>
</evidence>
<dbReference type="Proteomes" id="UP000812672">
    <property type="component" value="Unassembled WGS sequence"/>
</dbReference>
<dbReference type="EMBL" id="JAHLZF010000009">
    <property type="protein sequence ID" value="MBU6080912.1"/>
    <property type="molecule type" value="Genomic_DNA"/>
</dbReference>
<organism evidence="3 4">
    <name type="scientific">Allobacillus halotolerans</name>
    <dbReference type="NCBI Taxonomy" id="570278"/>
    <lineage>
        <taxon>Bacteria</taxon>
        <taxon>Bacillati</taxon>
        <taxon>Bacillota</taxon>
        <taxon>Bacilli</taxon>
        <taxon>Bacillales</taxon>
        <taxon>Bacillaceae</taxon>
        <taxon>Allobacillus</taxon>
    </lineage>
</organism>
<dbReference type="InterPro" id="IPR053145">
    <property type="entry name" value="AB_hydrolase_Est10"/>
</dbReference>
<dbReference type="Pfam" id="PF12146">
    <property type="entry name" value="Hydrolase_4"/>
    <property type="match status" value="1"/>
</dbReference>
<name>A0ABS6GP89_9BACI</name>
<dbReference type="PANTHER" id="PTHR43265">
    <property type="entry name" value="ESTERASE ESTD"/>
    <property type="match status" value="1"/>
</dbReference>
<dbReference type="InterPro" id="IPR022742">
    <property type="entry name" value="Hydrolase_4"/>
</dbReference>
<feature type="signal peptide" evidence="1">
    <location>
        <begin position="1"/>
        <end position="20"/>
    </location>
</feature>
<evidence type="ECO:0000313" key="4">
    <source>
        <dbReference type="Proteomes" id="UP000812672"/>
    </source>
</evidence>
<evidence type="ECO:0000313" key="3">
    <source>
        <dbReference type="EMBL" id="MBU6080912.1"/>
    </source>
</evidence>
<sequence>MNKYTLVALLLILCVGCSNNESSKELPEINGDWYGAIETPNAPLPIEITFDHDEELTGTITIPPQNIQGFSLSNMSFQDEELSFDMEIPGQVIRFKSSKVTSELIEGEFHQQGATFPFYLERSPENESSTEDTASDIVSVETNHGKLSGELLLPEKETGTVALIIPGSGPTDRNGNSAAGTNNSLKMLAELLREENVASLRYDKRGAGLNQDAVINEENLSFDDFIDDAVFWLEELRADDRFERLIVIGHSQGSLVGMTAAQQVEIDAFISLAGAGRPINQVLQEQLSAQLDGDLLTEAEQIIEQLRDGHQVDDISQPLESTFRKSVQPFLISWMNYNPVTEISQLSIPMLIINGSTDLQVPVEAAEMLHSKAQDAQLKIIEGMNHVLKPAPMERSENLKTYNQPNLPLADELKESIKAFLAKLDEE</sequence>
<comment type="caution">
    <text evidence="3">The sequence shown here is derived from an EMBL/GenBank/DDBJ whole genome shotgun (WGS) entry which is preliminary data.</text>
</comment>
<protein>
    <submittedName>
        <fullName evidence="3">Lysophospholipase</fullName>
    </submittedName>
</protein>
<accession>A0ABS6GP89</accession>
<feature type="domain" description="Serine aminopeptidase S33" evidence="2">
    <location>
        <begin position="186"/>
        <end position="387"/>
    </location>
</feature>
<dbReference type="PANTHER" id="PTHR43265:SF1">
    <property type="entry name" value="ESTERASE ESTD"/>
    <property type="match status" value="1"/>
</dbReference>
<keyword evidence="4" id="KW-1185">Reference proteome</keyword>
<keyword evidence="1" id="KW-0732">Signal</keyword>
<proteinExistence type="predicted"/>
<reference evidence="3 4" key="1">
    <citation type="journal article" date="2011" name="Int. J. Syst. Evol. Microbiol.">
        <title>Allobacillus halotolerans gen. nov., sp. nov. isolated from shrimp paste.</title>
        <authorList>
            <person name="Sheu S.Y."/>
            <person name="Arun A.B."/>
            <person name="Jiang S.R."/>
            <person name="Young C.C."/>
            <person name="Chen W.M."/>
        </authorList>
    </citation>
    <scope>NUCLEOTIDE SEQUENCE [LARGE SCALE GENOMIC DNA]</scope>
    <source>
        <strain evidence="3 4">LMG 24826</strain>
    </source>
</reference>
<dbReference type="RefSeq" id="WP_216687260.1">
    <property type="nucleotide sequence ID" value="NZ_CAUPKR010000013.1"/>
</dbReference>
<feature type="chain" id="PRO_5046268752" evidence="1">
    <location>
        <begin position="21"/>
        <end position="427"/>
    </location>
</feature>